<evidence type="ECO:0000313" key="3">
    <source>
        <dbReference type="Proteomes" id="UP000053144"/>
    </source>
</evidence>
<evidence type="ECO:0000313" key="2">
    <source>
        <dbReference type="EMBL" id="KOM54430.1"/>
    </source>
</evidence>
<name>A0A0L9VH85_PHAAN</name>
<dbReference type="Gramene" id="KOM54430">
    <property type="protein sequence ID" value="KOM54430"/>
    <property type="gene ID" value="LR48_Vigan10g032200"/>
</dbReference>
<protein>
    <submittedName>
        <fullName evidence="2">Uncharacterized protein</fullName>
    </submittedName>
</protein>
<feature type="compositionally biased region" description="Polar residues" evidence="1">
    <location>
        <begin position="127"/>
        <end position="136"/>
    </location>
</feature>
<feature type="region of interest" description="Disordered" evidence="1">
    <location>
        <begin position="103"/>
        <end position="137"/>
    </location>
</feature>
<dbReference type="EMBL" id="CM003380">
    <property type="protein sequence ID" value="KOM54430.1"/>
    <property type="molecule type" value="Genomic_DNA"/>
</dbReference>
<evidence type="ECO:0000256" key="1">
    <source>
        <dbReference type="SAM" id="MobiDB-lite"/>
    </source>
</evidence>
<gene>
    <name evidence="2" type="ORF">LR48_Vigan10g032200</name>
</gene>
<accession>A0A0L9VH85</accession>
<reference evidence="3" key="1">
    <citation type="journal article" date="2015" name="Proc. Natl. Acad. Sci. U.S.A.">
        <title>Genome sequencing of adzuki bean (Vigna angularis) provides insight into high starch and low fat accumulation and domestication.</title>
        <authorList>
            <person name="Yang K."/>
            <person name="Tian Z."/>
            <person name="Chen C."/>
            <person name="Luo L."/>
            <person name="Zhao B."/>
            <person name="Wang Z."/>
            <person name="Yu L."/>
            <person name="Li Y."/>
            <person name="Sun Y."/>
            <person name="Li W."/>
            <person name="Chen Y."/>
            <person name="Li Y."/>
            <person name="Zhang Y."/>
            <person name="Ai D."/>
            <person name="Zhao J."/>
            <person name="Shang C."/>
            <person name="Ma Y."/>
            <person name="Wu B."/>
            <person name="Wang M."/>
            <person name="Gao L."/>
            <person name="Sun D."/>
            <person name="Zhang P."/>
            <person name="Guo F."/>
            <person name="Wang W."/>
            <person name="Li Y."/>
            <person name="Wang J."/>
            <person name="Varshney R.K."/>
            <person name="Wang J."/>
            <person name="Ling H.Q."/>
            <person name="Wan P."/>
        </authorList>
    </citation>
    <scope>NUCLEOTIDE SEQUENCE</scope>
    <source>
        <strain evidence="3">cv. Jingnong 6</strain>
    </source>
</reference>
<feature type="compositionally biased region" description="Basic residues" evidence="1">
    <location>
        <begin position="107"/>
        <end position="121"/>
    </location>
</feature>
<proteinExistence type="predicted"/>
<sequence>MFVVRFEDEKVGSTTKPTSFAPFRLSTTTRRCTSSKFRTSRRHLFVAHQHHCCRTHSPRPRHDLTATLPPPRRHLAKELRSTRRSVNLSSSLRHHLLCSPNALDRRASHHRRRGTRLHHRASPPLSTPATITSRPRTVTVKWERRREIAPSLFLPDESKMKKGR</sequence>
<dbReference type="AlphaFoldDB" id="A0A0L9VH85"/>
<dbReference type="Proteomes" id="UP000053144">
    <property type="component" value="Chromosome 10"/>
</dbReference>
<organism evidence="2 3">
    <name type="scientific">Phaseolus angularis</name>
    <name type="common">Azuki bean</name>
    <name type="synonym">Vigna angularis</name>
    <dbReference type="NCBI Taxonomy" id="3914"/>
    <lineage>
        <taxon>Eukaryota</taxon>
        <taxon>Viridiplantae</taxon>
        <taxon>Streptophyta</taxon>
        <taxon>Embryophyta</taxon>
        <taxon>Tracheophyta</taxon>
        <taxon>Spermatophyta</taxon>
        <taxon>Magnoliopsida</taxon>
        <taxon>eudicotyledons</taxon>
        <taxon>Gunneridae</taxon>
        <taxon>Pentapetalae</taxon>
        <taxon>rosids</taxon>
        <taxon>fabids</taxon>
        <taxon>Fabales</taxon>
        <taxon>Fabaceae</taxon>
        <taxon>Papilionoideae</taxon>
        <taxon>50 kb inversion clade</taxon>
        <taxon>NPAAA clade</taxon>
        <taxon>indigoferoid/millettioid clade</taxon>
        <taxon>Phaseoleae</taxon>
        <taxon>Vigna</taxon>
    </lineage>
</organism>